<keyword evidence="3" id="KW-1185">Reference proteome</keyword>
<name>A0A4C1YE01_EUMVA</name>
<protein>
    <submittedName>
        <fullName evidence="2">Uncharacterized protein</fullName>
    </submittedName>
</protein>
<reference evidence="2 3" key="1">
    <citation type="journal article" date="2019" name="Commun. Biol.">
        <title>The bagworm genome reveals a unique fibroin gene that provides high tensile strength.</title>
        <authorList>
            <person name="Kono N."/>
            <person name="Nakamura H."/>
            <person name="Ohtoshi R."/>
            <person name="Tomita M."/>
            <person name="Numata K."/>
            <person name="Arakawa K."/>
        </authorList>
    </citation>
    <scope>NUCLEOTIDE SEQUENCE [LARGE SCALE GENOMIC DNA]</scope>
</reference>
<comment type="caution">
    <text evidence="2">The sequence shown here is derived from an EMBL/GenBank/DDBJ whole genome shotgun (WGS) entry which is preliminary data.</text>
</comment>
<dbReference type="AlphaFoldDB" id="A0A4C1YE01"/>
<organism evidence="2 3">
    <name type="scientific">Eumeta variegata</name>
    <name type="common">Bagworm moth</name>
    <name type="synonym">Eumeta japonica</name>
    <dbReference type="NCBI Taxonomy" id="151549"/>
    <lineage>
        <taxon>Eukaryota</taxon>
        <taxon>Metazoa</taxon>
        <taxon>Ecdysozoa</taxon>
        <taxon>Arthropoda</taxon>
        <taxon>Hexapoda</taxon>
        <taxon>Insecta</taxon>
        <taxon>Pterygota</taxon>
        <taxon>Neoptera</taxon>
        <taxon>Endopterygota</taxon>
        <taxon>Lepidoptera</taxon>
        <taxon>Glossata</taxon>
        <taxon>Ditrysia</taxon>
        <taxon>Tineoidea</taxon>
        <taxon>Psychidae</taxon>
        <taxon>Oiketicinae</taxon>
        <taxon>Eumeta</taxon>
    </lineage>
</organism>
<dbReference type="OrthoDB" id="10017160at2759"/>
<accession>A0A4C1YE01</accession>
<dbReference type="Proteomes" id="UP000299102">
    <property type="component" value="Unassembled WGS sequence"/>
</dbReference>
<proteinExistence type="predicted"/>
<evidence type="ECO:0000313" key="3">
    <source>
        <dbReference type="Proteomes" id="UP000299102"/>
    </source>
</evidence>
<dbReference type="EMBL" id="BGZK01001215">
    <property type="protein sequence ID" value="GBP74611.1"/>
    <property type="molecule type" value="Genomic_DNA"/>
</dbReference>
<gene>
    <name evidence="2" type="ORF">EVAR_98478_1</name>
</gene>
<sequence>MASSYGGRCSQQNRCTLKSARRPRKDKQPVPNEPTPTKVARERSASKRTIASFSNKTGPVATVALESCRTVNIGTGNWYTTICLPEVIDELRKNNRNRRIVLLHGLTTPGAFPYHPSTWAVVVDGDEPSSVDDSRLNRLIDAVSIVWTTVQTQSAATCTKLNYPPHA</sequence>
<evidence type="ECO:0000313" key="2">
    <source>
        <dbReference type="EMBL" id="GBP74611.1"/>
    </source>
</evidence>
<feature type="region of interest" description="Disordered" evidence="1">
    <location>
        <begin position="1"/>
        <end position="48"/>
    </location>
</feature>
<feature type="compositionally biased region" description="Polar residues" evidence="1">
    <location>
        <begin position="1"/>
        <end position="16"/>
    </location>
</feature>
<evidence type="ECO:0000256" key="1">
    <source>
        <dbReference type="SAM" id="MobiDB-lite"/>
    </source>
</evidence>